<organism evidence="1 2">
    <name type="scientific">Pedobacter hartonius</name>
    <dbReference type="NCBI Taxonomy" id="425514"/>
    <lineage>
        <taxon>Bacteria</taxon>
        <taxon>Pseudomonadati</taxon>
        <taxon>Bacteroidota</taxon>
        <taxon>Sphingobacteriia</taxon>
        <taxon>Sphingobacteriales</taxon>
        <taxon>Sphingobacteriaceae</taxon>
        <taxon>Pedobacter</taxon>
    </lineage>
</organism>
<keyword evidence="2" id="KW-1185">Reference proteome</keyword>
<gene>
    <name evidence="1" type="ORF">SAMN05443550_108149</name>
</gene>
<evidence type="ECO:0000313" key="2">
    <source>
        <dbReference type="Proteomes" id="UP000198850"/>
    </source>
</evidence>
<dbReference type="AlphaFoldDB" id="A0A1H4FWW2"/>
<proteinExistence type="predicted"/>
<accession>A0A1H4FWW2</accession>
<reference evidence="1 2" key="1">
    <citation type="submission" date="2016-10" db="EMBL/GenBank/DDBJ databases">
        <authorList>
            <person name="de Groot N.N."/>
        </authorList>
    </citation>
    <scope>NUCLEOTIDE SEQUENCE [LARGE SCALE GENOMIC DNA]</scope>
    <source>
        <strain evidence="1 2">DSM 19033</strain>
    </source>
</reference>
<dbReference type="OrthoDB" id="9812080at2"/>
<dbReference type="Proteomes" id="UP000198850">
    <property type="component" value="Unassembled WGS sequence"/>
</dbReference>
<evidence type="ECO:0008006" key="3">
    <source>
        <dbReference type="Google" id="ProtNLM"/>
    </source>
</evidence>
<dbReference type="RefSeq" id="WP_090558028.1">
    <property type="nucleotide sequence ID" value="NZ_FNRA01000008.1"/>
</dbReference>
<protein>
    <recommendedName>
        <fullName evidence="3">LPS export ABC transporter protein LptC</fullName>
    </recommendedName>
</protein>
<dbReference type="STRING" id="425514.SAMN05443550_108149"/>
<name>A0A1H4FWW2_9SPHI</name>
<sequence length="190" mass="20910">MNNGGILSRIVILCLIPLFLSSCNDDDLKTAAEISSKKSLLSKDRSLKVEIVFSDSAVVKAKGFAPVLDQVNPSSGSKYQEMPAGVKITFFDPLQTVTGTITSEYALRKETEQITIFKKNVVVVRNDLTFNTEELTWDQRKKMFFSPRGIVTRPDGTVLNAVNFSAPEDFSSVDFEQGSGETYVKGDLAP</sequence>
<dbReference type="EMBL" id="FNRA01000008">
    <property type="protein sequence ID" value="SEB00992.1"/>
    <property type="molecule type" value="Genomic_DNA"/>
</dbReference>
<evidence type="ECO:0000313" key="1">
    <source>
        <dbReference type="EMBL" id="SEB00992.1"/>
    </source>
</evidence>